<keyword evidence="4" id="KW-0677">Repeat</keyword>
<dbReference type="FunFam" id="3.40.50.410:FF:000004">
    <property type="entry name" value="collagen alpha-6(VI) chain"/>
    <property type="match status" value="1"/>
</dbReference>
<sequence>MRITMGCRRSHLLLLILVLVFAGGHSQAQRAGCKNVHYDLVFILDTSSSVGKEDFEKVRQWVSNLVDTFEIGPDRTRVGVVRYSGKPYTEFDLGRYQTHEDVKEAARNIKYYGGNTNTGDALRYITTYSFSEEAGGRPRERAIKKVVILLTDGRSQDLVLEPATAAHKAGIRIFAVGVGEALKEELDEIASEPKSAHVFHVSDYNAIDKIRGILRRRLCENVLCPNVKVEGDRFSHKNGEKDEIPGFDLMELFNIQNVIGGKEAGIQSSYVRLGTFPIVQRTGDIFPQGLPDEYAFVTTFRFRKASRREDWYIWQIIDKYGIPQVSLRLDGENKALEYSSVGVTKDAVRASFRSGKVSELFDRNWHKIALSVQAKTVSLYIDCKLVMTVPIEERENIDIQGKTVIGKRLYDSVPVDFDLQRIVIYCDSRHAQLETCCDIPGGPCVVTVVTEPPPLLPTPSAGEVRGTEKATLNCSHCPFGEKGDIGLPGPAGPKVSALITCRVAPLYWTPAVGAVYGFHSFI</sequence>
<keyword evidence="7" id="KW-0379">Hydroxylation</keyword>
<dbReference type="SUPFAM" id="SSF49899">
    <property type="entry name" value="Concanavalin A-like lectins/glucanases"/>
    <property type="match status" value="1"/>
</dbReference>
<dbReference type="InterPro" id="IPR050525">
    <property type="entry name" value="ECM_Assembly_Org"/>
</dbReference>
<keyword evidence="5" id="KW-0176">Collagen</keyword>
<dbReference type="PANTHER" id="PTHR24020:SF87">
    <property type="entry name" value="COLLAGEN ALPHA-1(VI) CHAIN-LIKE"/>
    <property type="match status" value="1"/>
</dbReference>
<evidence type="ECO:0000256" key="7">
    <source>
        <dbReference type="ARBA" id="ARBA00023278"/>
    </source>
</evidence>
<proteinExistence type="inferred from homology"/>
<comment type="subcellular location">
    <subcellularLocation>
        <location evidence="1">Secreted</location>
    </subcellularLocation>
</comment>
<reference evidence="11" key="1">
    <citation type="thesis" date="2020" institute="ProQuest LLC" country="789 East Eisenhower Parkway, Ann Arbor, MI, USA">
        <title>Comparative Genomics and Chromosome Evolution.</title>
        <authorList>
            <person name="Mudd A.B."/>
        </authorList>
    </citation>
    <scope>NUCLEOTIDE SEQUENCE</scope>
    <source>
        <strain evidence="11">HN-11 Male</strain>
        <tissue evidence="11">Kidney and liver</tissue>
    </source>
</reference>
<evidence type="ECO:0000256" key="1">
    <source>
        <dbReference type="ARBA" id="ARBA00004613"/>
    </source>
</evidence>
<dbReference type="OrthoDB" id="10256829at2759"/>
<keyword evidence="6" id="KW-0325">Glycoprotein</keyword>
<dbReference type="PROSITE" id="PS50234">
    <property type="entry name" value="VWFA"/>
    <property type="match status" value="1"/>
</dbReference>
<evidence type="ECO:0000313" key="11">
    <source>
        <dbReference type="EMBL" id="KAG9470232.1"/>
    </source>
</evidence>
<dbReference type="PANTHER" id="PTHR24020">
    <property type="entry name" value="COLLAGEN ALPHA"/>
    <property type="match status" value="1"/>
</dbReference>
<evidence type="ECO:0000256" key="8">
    <source>
        <dbReference type="ARBA" id="ARBA00049648"/>
    </source>
</evidence>
<feature type="signal peptide" evidence="9">
    <location>
        <begin position="1"/>
        <end position="28"/>
    </location>
</feature>
<dbReference type="PRINTS" id="PR00453">
    <property type="entry name" value="VWFADOMAIN"/>
</dbReference>
<evidence type="ECO:0000256" key="5">
    <source>
        <dbReference type="ARBA" id="ARBA00023119"/>
    </source>
</evidence>
<dbReference type="Gene3D" id="3.40.50.410">
    <property type="entry name" value="von Willebrand factor, type A domain"/>
    <property type="match status" value="1"/>
</dbReference>
<dbReference type="InterPro" id="IPR013320">
    <property type="entry name" value="ConA-like_dom_sf"/>
</dbReference>
<evidence type="ECO:0000256" key="9">
    <source>
        <dbReference type="SAM" id="SignalP"/>
    </source>
</evidence>
<keyword evidence="12" id="KW-1185">Reference proteome</keyword>
<evidence type="ECO:0000256" key="4">
    <source>
        <dbReference type="ARBA" id="ARBA00022737"/>
    </source>
</evidence>
<keyword evidence="2" id="KW-0964">Secreted</keyword>
<organism evidence="11 12">
    <name type="scientific">Eleutherodactylus coqui</name>
    <name type="common">Puerto Rican coqui</name>
    <dbReference type="NCBI Taxonomy" id="57060"/>
    <lineage>
        <taxon>Eukaryota</taxon>
        <taxon>Metazoa</taxon>
        <taxon>Chordata</taxon>
        <taxon>Craniata</taxon>
        <taxon>Vertebrata</taxon>
        <taxon>Euteleostomi</taxon>
        <taxon>Amphibia</taxon>
        <taxon>Batrachia</taxon>
        <taxon>Anura</taxon>
        <taxon>Neobatrachia</taxon>
        <taxon>Hyloidea</taxon>
        <taxon>Eleutherodactylidae</taxon>
        <taxon>Eleutherodactylinae</taxon>
        <taxon>Eleutherodactylus</taxon>
        <taxon>Eleutherodactylus</taxon>
    </lineage>
</organism>
<feature type="chain" id="PRO_5035170000" description="VWFA domain-containing protein" evidence="9">
    <location>
        <begin position="29"/>
        <end position="522"/>
    </location>
</feature>
<dbReference type="Pfam" id="PF00092">
    <property type="entry name" value="VWA"/>
    <property type="match status" value="1"/>
</dbReference>
<dbReference type="Proteomes" id="UP000770717">
    <property type="component" value="Unassembled WGS sequence"/>
</dbReference>
<protein>
    <recommendedName>
        <fullName evidence="10">VWFA domain-containing protein</fullName>
    </recommendedName>
</protein>
<dbReference type="EMBL" id="WNTK01000332">
    <property type="protein sequence ID" value="KAG9470232.1"/>
    <property type="molecule type" value="Genomic_DNA"/>
</dbReference>
<dbReference type="GO" id="GO:0005576">
    <property type="term" value="C:extracellular region"/>
    <property type="evidence" value="ECO:0007669"/>
    <property type="project" value="UniProtKB-SubCell"/>
</dbReference>
<dbReference type="AlphaFoldDB" id="A0A8J6EJ35"/>
<dbReference type="InterPro" id="IPR002035">
    <property type="entry name" value="VWF_A"/>
</dbReference>
<evidence type="ECO:0000313" key="12">
    <source>
        <dbReference type="Proteomes" id="UP000770717"/>
    </source>
</evidence>
<evidence type="ECO:0000259" key="10">
    <source>
        <dbReference type="PROSITE" id="PS50234"/>
    </source>
</evidence>
<dbReference type="Gene3D" id="2.60.120.200">
    <property type="match status" value="1"/>
</dbReference>
<dbReference type="InterPro" id="IPR048287">
    <property type="entry name" value="TSPN-like_N"/>
</dbReference>
<feature type="domain" description="VWFA" evidence="10">
    <location>
        <begin position="39"/>
        <end position="218"/>
    </location>
</feature>
<evidence type="ECO:0000256" key="2">
    <source>
        <dbReference type="ARBA" id="ARBA00022525"/>
    </source>
</evidence>
<dbReference type="GO" id="GO:0005581">
    <property type="term" value="C:collagen trimer"/>
    <property type="evidence" value="ECO:0007669"/>
    <property type="project" value="UniProtKB-KW"/>
</dbReference>
<dbReference type="FunFam" id="2.60.120.200:FF:000108">
    <property type="entry name" value="collagen alpha-1(XXII) chain isoform X1"/>
    <property type="match status" value="1"/>
</dbReference>
<evidence type="ECO:0000256" key="3">
    <source>
        <dbReference type="ARBA" id="ARBA00022729"/>
    </source>
</evidence>
<dbReference type="SUPFAM" id="SSF53300">
    <property type="entry name" value="vWA-like"/>
    <property type="match status" value="1"/>
</dbReference>
<gene>
    <name evidence="11" type="ORF">GDO78_018540</name>
</gene>
<dbReference type="SMART" id="SM00327">
    <property type="entry name" value="VWA"/>
    <property type="match status" value="1"/>
</dbReference>
<keyword evidence="3 9" id="KW-0732">Signal</keyword>
<dbReference type="SMART" id="SM00210">
    <property type="entry name" value="TSPN"/>
    <property type="match status" value="1"/>
</dbReference>
<comment type="similarity">
    <text evidence="8">Belongs to the fibril-associated collagens with interrupted helices (FACIT) family.</text>
</comment>
<comment type="caution">
    <text evidence="11">The sequence shown here is derived from an EMBL/GenBank/DDBJ whole genome shotgun (WGS) entry which is preliminary data.</text>
</comment>
<name>A0A8J6EJ35_ELECQ</name>
<evidence type="ECO:0000256" key="6">
    <source>
        <dbReference type="ARBA" id="ARBA00023180"/>
    </source>
</evidence>
<accession>A0A8J6EJ35</accession>
<dbReference type="InterPro" id="IPR036465">
    <property type="entry name" value="vWFA_dom_sf"/>
</dbReference>